<feature type="region of interest" description="Disordered" evidence="1">
    <location>
        <begin position="65"/>
        <end position="89"/>
    </location>
</feature>
<dbReference type="AlphaFoldDB" id="A0A239HIZ8"/>
<feature type="region of interest" description="Disordered" evidence="1">
    <location>
        <begin position="1"/>
        <end position="43"/>
    </location>
</feature>
<organism evidence="2 3">
    <name type="scientific">Actinomadura mexicana</name>
    <dbReference type="NCBI Taxonomy" id="134959"/>
    <lineage>
        <taxon>Bacteria</taxon>
        <taxon>Bacillati</taxon>
        <taxon>Actinomycetota</taxon>
        <taxon>Actinomycetes</taxon>
        <taxon>Streptosporangiales</taxon>
        <taxon>Thermomonosporaceae</taxon>
        <taxon>Actinomadura</taxon>
    </lineage>
</organism>
<proteinExistence type="predicted"/>
<protein>
    <submittedName>
        <fullName evidence="2">Uncharacterized protein</fullName>
    </submittedName>
</protein>
<dbReference type="Proteomes" id="UP000198420">
    <property type="component" value="Unassembled WGS sequence"/>
</dbReference>
<feature type="compositionally biased region" description="Basic and acidic residues" evidence="1">
    <location>
        <begin position="28"/>
        <end position="40"/>
    </location>
</feature>
<evidence type="ECO:0000313" key="3">
    <source>
        <dbReference type="Proteomes" id="UP000198420"/>
    </source>
</evidence>
<reference evidence="3" key="1">
    <citation type="submission" date="2017-06" db="EMBL/GenBank/DDBJ databases">
        <authorList>
            <person name="Varghese N."/>
            <person name="Submissions S."/>
        </authorList>
    </citation>
    <scope>NUCLEOTIDE SEQUENCE [LARGE SCALE GENOMIC DNA]</scope>
    <source>
        <strain evidence="3">DSM 44485</strain>
    </source>
</reference>
<gene>
    <name evidence="2" type="ORF">SAMN06265355_13133</name>
</gene>
<keyword evidence="3" id="KW-1185">Reference proteome</keyword>
<accession>A0A239HIZ8</accession>
<evidence type="ECO:0000313" key="2">
    <source>
        <dbReference type="EMBL" id="SNS80803.1"/>
    </source>
</evidence>
<sequence>MISRMATPIGAQQRRQKKRRANGPGVELKARTSPETRELASHGAAARNVTLARYIEMLIEEDEIARHHQRQHQQAQMQDEQDEASKRRA</sequence>
<evidence type="ECO:0000256" key="1">
    <source>
        <dbReference type="SAM" id="MobiDB-lite"/>
    </source>
</evidence>
<name>A0A239HIZ8_9ACTN</name>
<dbReference type="EMBL" id="FZNP01000031">
    <property type="protein sequence ID" value="SNS80803.1"/>
    <property type="molecule type" value="Genomic_DNA"/>
</dbReference>